<evidence type="ECO:0000259" key="13">
    <source>
        <dbReference type="Pfam" id="PF23256"/>
    </source>
</evidence>
<feature type="transmembrane region" description="Helical" evidence="11">
    <location>
        <begin position="140"/>
        <end position="159"/>
    </location>
</feature>
<evidence type="ECO:0000256" key="6">
    <source>
        <dbReference type="ARBA" id="ARBA00022989"/>
    </source>
</evidence>
<dbReference type="OrthoDB" id="2687058at2759"/>
<dbReference type="GO" id="GO:1902600">
    <property type="term" value="P:proton transmembrane transport"/>
    <property type="evidence" value="ECO:0007669"/>
    <property type="project" value="InterPro"/>
</dbReference>
<dbReference type="Pfam" id="PF23256">
    <property type="entry name" value="CHX17_2nd"/>
    <property type="match status" value="1"/>
</dbReference>
<dbReference type="PANTHER" id="PTHR32468">
    <property type="entry name" value="CATION/H + ANTIPORTER"/>
    <property type="match status" value="1"/>
</dbReference>
<feature type="transmembrane region" description="Helical" evidence="11">
    <location>
        <begin position="396"/>
        <end position="415"/>
    </location>
</feature>
<dbReference type="Gene3D" id="3.40.50.12370">
    <property type="match status" value="1"/>
</dbReference>
<comment type="similarity">
    <text evidence="9">Belongs to the monovalent cation:proton antiporter 2 (CPA2) transporter (TC 2.A.37) family. CHX (TC 2.A.37.4) subfamily.</text>
</comment>
<dbReference type="GO" id="GO:0012505">
    <property type="term" value="C:endomembrane system"/>
    <property type="evidence" value="ECO:0007669"/>
    <property type="project" value="TreeGrafter"/>
</dbReference>
<feature type="transmembrane region" description="Helical" evidence="11">
    <location>
        <begin position="284"/>
        <end position="314"/>
    </location>
</feature>
<dbReference type="InterPro" id="IPR006153">
    <property type="entry name" value="Cation/H_exchanger_TM"/>
</dbReference>
<dbReference type="Pfam" id="PF00999">
    <property type="entry name" value="Na_H_Exchanger"/>
    <property type="match status" value="1"/>
</dbReference>
<dbReference type="Gene3D" id="1.20.1530.20">
    <property type="match status" value="1"/>
</dbReference>
<evidence type="ECO:0000256" key="4">
    <source>
        <dbReference type="ARBA" id="ARBA00022692"/>
    </source>
</evidence>
<feature type="domain" description="Cation/H(+) antiporter central" evidence="13">
    <location>
        <begin position="504"/>
        <end position="634"/>
    </location>
</feature>
<dbReference type="InterPro" id="IPR057291">
    <property type="entry name" value="CHX17_2nd"/>
</dbReference>
<protein>
    <recommendedName>
        <fullName evidence="17">Cation/H+ exchanger domain-containing protein</fullName>
    </recommendedName>
</protein>
<feature type="transmembrane region" description="Helical" evidence="11">
    <location>
        <begin position="334"/>
        <end position="353"/>
    </location>
</feature>
<keyword evidence="8 11" id="KW-0472">Membrane</keyword>
<evidence type="ECO:0000256" key="9">
    <source>
        <dbReference type="ARBA" id="ARBA00038341"/>
    </source>
</evidence>
<evidence type="ECO:0000313" key="16">
    <source>
        <dbReference type="Proteomes" id="UP000541444"/>
    </source>
</evidence>
<dbReference type="EMBL" id="JACGCM010000347">
    <property type="protein sequence ID" value="KAF6173304.1"/>
    <property type="molecule type" value="Genomic_DNA"/>
</dbReference>
<evidence type="ECO:0000313" key="15">
    <source>
        <dbReference type="EMBL" id="KAF6173304.1"/>
    </source>
</evidence>
<dbReference type="Proteomes" id="UP000541444">
    <property type="component" value="Unassembled WGS sequence"/>
</dbReference>
<dbReference type="Pfam" id="PF23259">
    <property type="entry name" value="CHX17_C"/>
    <property type="match status" value="1"/>
</dbReference>
<feature type="transmembrane region" description="Helical" evidence="11">
    <location>
        <begin position="427"/>
        <end position="446"/>
    </location>
</feature>
<dbReference type="AlphaFoldDB" id="A0A7J7P297"/>
<dbReference type="InterPro" id="IPR050794">
    <property type="entry name" value="CPA2_transporter"/>
</dbReference>
<dbReference type="InterPro" id="IPR057290">
    <property type="entry name" value="CHX17_C"/>
</dbReference>
<feature type="compositionally biased region" description="Polar residues" evidence="10">
    <location>
        <begin position="814"/>
        <end position="837"/>
    </location>
</feature>
<dbReference type="GO" id="GO:0015297">
    <property type="term" value="F:antiporter activity"/>
    <property type="evidence" value="ECO:0007669"/>
    <property type="project" value="InterPro"/>
</dbReference>
<feature type="domain" description="Cation/H+ exchanger transmembrane" evidence="12">
    <location>
        <begin position="55"/>
        <end position="445"/>
    </location>
</feature>
<evidence type="ECO:0000256" key="8">
    <source>
        <dbReference type="ARBA" id="ARBA00023136"/>
    </source>
</evidence>
<sequence>MEENFTFGTNLERAYADGETYERKIYCLAIDTPSIGDNPLSYIITLFLIDLILVTVVIRILVFLFEYLRQPRIVAEIIGGVILGPSLMGMHKKYWATIFPAWSLLSLQPMAQMGIIFYVFLLGVEMNLSALRRIGRKSIFIALTSVILPFLAAGLATFSLKNITVFRPINREYSSMAQFLYLGVAFTVTAFSTIARILTELKLLTTDHGKAALSSAILADLCSWLLLFITMAITNIGNSLNIKVVPEKTLIYGVVYIFIFIFLIHPGIIYLLEFNSDGDHIENSFIIFILTGVIFSGFMTDAIGVHPIFGAFMFGLTIPSGPLQVAIVEKLEDYVSGILLPLYFVINGLRTNIWIFNYEHKHWKYLLGVIVAIFVAKVSAILCIAMLQNMKAHDGAIVGLLLNTKGLLGIIILNIARDQKIFDGESFTIMIIAMVATTTIIVPLVTRISRFTKGFTIYKNRTFQKLQTNAELRVLVCIHNRRNVPPIVKLLEISNPTVASPMGVYALHLVELTGRASAMLVVHNTKNSNHVALNRTQAQSEHIVNAFHNYEQNTHGVFVQTLTAISPYSTVHEDICNIAEDKRVTFIVIPFHKERTFDGNMEVVNADFQSINQNVLANAPCSVGVLLDRGLVKASKLKDNTHNIAMLYFGGSDDREALSYGRRMAEHPNVSLTIFRFLQGDNEVKSTTSNEYKTPLTVTTNIEMEKLNDDEFIKKFLSRYRANKSIAYTETVVNDVNETSEAIQAIDIKHDLYIVGRGHNMDSQLIAGLNEWSEYPELGAIGDLLASTDFGGTMSLLVVQQYTGAGMIDGFGTPTESQMSDRSQSAPFNPMSPSNHV</sequence>
<feature type="domain" description="Cation/H(+) antiporter C-terminal" evidence="14">
    <location>
        <begin position="644"/>
        <end position="804"/>
    </location>
</feature>
<keyword evidence="5" id="KW-0630">Potassium</keyword>
<evidence type="ECO:0000256" key="5">
    <source>
        <dbReference type="ARBA" id="ARBA00022958"/>
    </source>
</evidence>
<evidence type="ECO:0000259" key="12">
    <source>
        <dbReference type="Pfam" id="PF00999"/>
    </source>
</evidence>
<organism evidence="15 16">
    <name type="scientific">Kingdonia uniflora</name>
    <dbReference type="NCBI Taxonomy" id="39325"/>
    <lineage>
        <taxon>Eukaryota</taxon>
        <taxon>Viridiplantae</taxon>
        <taxon>Streptophyta</taxon>
        <taxon>Embryophyta</taxon>
        <taxon>Tracheophyta</taxon>
        <taxon>Spermatophyta</taxon>
        <taxon>Magnoliopsida</taxon>
        <taxon>Ranunculales</taxon>
        <taxon>Circaeasteraceae</taxon>
        <taxon>Kingdonia</taxon>
    </lineage>
</organism>
<name>A0A7J7P297_9MAGN</name>
<evidence type="ECO:0000256" key="7">
    <source>
        <dbReference type="ARBA" id="ARBA00023065"/>
    </source>
</evidence>
<dbReference type="InterPro" id="IPR038770">
    <property type="entry name" value="Na+/solute_symporter_sf"/>
</dbReference>
<accession>A0A7J7P297</accession>
<dbReference type="GO" id="GO:0006813">
    <property type="term" value="P:potassium ion transport"/>
    <property type="evidence" value="ECO:0007669"/>
    <property type="project" value="UniProtKB-KW"/>
</dbReference>
<evidence type="ECO:0000256" key="1">
    <source>
        <dbReference type="ARBA" id="ARBA00004141"/>
    </source>
</evidence>
<feature type="transmembrane region" description="Helical" evidence="11">
    <location>
        <begin position="179"/>
        <end position="199"/>
    </location>
</feature>
<dbReference type="PANTHER" id="PTHR32468:SF82">
    <property type="entry name" value="CATION_H(+) ANTIPORTER 15-LIKE"/>
    <property type="match status" value="1"/>
</dbReference>
<keyword evidence="2" id="KW-0813">Transport</keyword>
<dbReference type="GO" id="GO:0016020">
    <property type="term" value="C:membrane"/>
    <property type="evidence" value="ECO:0007669"/>
    <property type="project" value="UniProtKB-SubCell"/>
</dbReference>
<feature type="transmembrane region" description="Helical" evidence="11">
    <location>
        <begin position="249"/>
        <end position="272"/>
    </location>
</feature>
<feature type="transmembrane region" description="Helical" evidence="11">
    <location>
        <begin position="110"/>
        <end position="128"/>
    </location>
</feature>
<keyword evidence="7" id="KW-0406">Ion transport</keyword>
<feature type="transmembrane region" description="Helical" evidence="11">
    <location>
        <begin position="40"/>
        <end position="61"/>
    </location>
</feature>
<feature type="transmembrane region" description="Helical" evidence="11">
    <location>
        <begin position="365"/>
        <end position="390"/>
    </location>
</feature>
<feature type="region of interest" description="Disordered" evidence="10">
    <location>
        <begin position="810"/>
        <end position="837"/>
    </location>
</feature>
<keyword evidence="6 11" id="KW-1133">Transmembrane helix</keyword>
<gene>
    <name evidence="15" type="ORF">GIB67_026999</name>
</gene>
<evidence type="ECO:0000256" key="2">
    <source>
        <dbReference type="ARBA" id="ARBA00022448"/>
    </source>
</evidence>
<comment type="caution">
    <text evidence="15">The sequence shown here is derived from an EMBL/GenBank/DDBJ whole genome shotgun (WGS) entry which is preliminary data.</text>
</comment>
<feature type="transmembrane region" description="Helical" evidence="11">
    <location>
        <begin position="211"/>
        <end position="237"/>
    </location>
</feature>
<evidence type="ECO:0000256" key="3">
    <source>
        <dbReference type="ARBA" id="ARBA00022538"/>
    </source>
</evidence>
<evidence type="ECO:0000256" key="10">
    <source>
        <dbReference type="SAM" id="MobiDB-lite"/>
    </source>
</evidence>
<keyword evidence="4 11" id="KW-0812">Transmembrane</keyword>
<proteinExistence type="inferred from homology"/>
<comment type="subcellular location">
    <subcellularLocation>
        <location evidence="1">Membrane</location>
        <topology evidence="1">Multi-pass membrane protein</topology>
    </subcellularLocation>
</comment>
<evidence type="ECO:0008006" key="17">
    <source>
        <dbReference type="Google" id="ProtNLM"/>
    </source>
</evidence>
<feature type="transmembrane region" description="Helical" evidence="11">
    <location>
        <begin position="73"/>
        <end position="90"/>
    </location>
</feature>
<reference evidence="15 16" key="1">
    <citation type="journal article" date="2020" name="IScience">
        <title>Genome Sequencing of the Endangered Kingdonia uniflora (Circaeasteraceae, Ranunculales) Reveals Potential Mechanisms of Evolutionary Specialization.</title>
        <authorList>
            <person name="Sun Y."/>
            <person name="Deng T."/>
            <person name="Zhang A."/>
            <person name="Moore M.J."/>
            <person name="Landis J.B."/>
            <person name="Lin N."/>
            <person name="Zhang H."/>
            <person name="Zhang X."/>
            <person name="Huang J."/>
            <person name="Zhang X."/>
            <person name="Sun H."/>
            <person name="Wang H."/>
        </authorList>
    </citation>
    <scope>NUCLEOTIDE SEQUENCE [LARGE SCALE GENOMIC DNA]</scope>
    <source>
        <strain evidence="15">TB1705</strain>
        <tissue evidence="15">Leaf</tissue>
    </source>
</reference>
<evidence type="ECO:0000256" key="11">
    <source>
        <dbReference type="SAM" id="Phobius"/>
    </source>
</evidence>
<dbReference type="GO" id="GO:0006885">
    <property type="term" value="P:regulation of pH"/>
    <property type="evidence" value="ECO:0007669"/>
    <property type="project" value="TreeGrafter"/>
</dbReference>
<evidence type="ECO:0000259" key="14">
    <source>
        <dbReference type="Pfam" id="PF23259"/>
    </source>
</evidence>
<keyword evidence="16" id="KW-1185">Reference proteome</keyword>
<keyword evidence="3" id="KW-0633">Potassium transport</keyword>